<evidence type="ECO:0000313" key="2">
    <source>
        <dbReference type="EMBL" id="SEF42252.1"/>
    </source>
</evidence>
<dbReference type="AlphaFoldDB" id="A0A1H5RVC0"/>
<keyword evidence="1" id="KW-1133">Transmembrane helix</keyword>
<evidence type="ECO:0000256" key="1">
    <source>
        <dbReference type="SAM" id="Phobius"/>
    </source>
</evidence>
<keyword evidence="1" id="KW-0812">Transmembrane</keyword>
<keyword evidence="3" id="KW-1185">Reference proteome</keyword>
<reference evidence="3" key="1">
    <citation type="submission" date="2016-10" db="EMBL/GenBank/DDBJ databases">
        <authorList>
            <person name="Varghese N."/>
            <person name="Submissions S."/>
        </authorList>
    </citation>
    <scope>NUCLEOTIDE SEQUENCE [LARGE SCALE GENOMIC DNA]</scope>
    <source>
        <strain evidence="3">DSM 22361</strain>
    </source>
</reference>
<keyword evidence="1" id="KW-0472">Membrane</keyword>
<proteinExistence type="predicted"/>
<protein>
    <submittedName>
        <fullName evidence="2">Uncharacterized protein</fullName>
    </submittedName>
</protein>
<evidence type="ECO:0000313" key="3">
    <source>
        <dbReference type="Proteomes" id="UP000236731"/>
    </source>
</evidence>
<accession>A0A1H5RVC0</accession>
<gene>
    <name evidence="2" type="ORF">SAMN05421877_10179</name>
</gene>
<dbReference type="EMBL" id="FNUT01000001">
    <property type="protein sequence ID" value="SEF42252.1"/>
    <property type="molecule type" value="Genomic_DNA"/>
</dbReference>
<sequence length="37" mass="4045">MDNLAAHPGLLYLGLFILAFAAAMVVILFNKIVDRVN</sequence>
<name>A0A1H5RVC0_9SPHI</name>
<feature type="transmembrane region" description="Helical" evidence="1">
    <location>
        <begin position="12"/>
        <end position="33"/>
    </location>
</feature>
<dbReference type="Proteomes" id="UP000236731">
    <property type="component" value="Unassembled WGS sequence"/>
</dbReference>
<organism evidence="2 3">
    <name type="scientific">Sphingobacterium lactis</name>
    <dbReference type="NCBI Taxonomy" id="797291"/>
    <lineage>
        <taxon>Bacteria</taxon>
        <taxon>Pseudomonadati</taxon>
        <taxon>Bacteroidota</taxon>
        <taxon>Sphingobacteriia</taxon>
        <taxon>Sphingobacteriales</taxon>
        <taxon>Sphingobacteriaceae</taxon>
        <taxon>Sphingobacterium</taxon>
    </lineage>
</organism>